<keyword evidence="3" id="KW-0808">Transferase</keyword>
<keyword evidence="4" id="KW-0479">Metal-binding</keyword>
<feature type="domain" description="RING-type" evidence="11">
    <location>
        <begin position="126"/>
        <end position="177"/>
    </location>
</feature>
<dbReference type="Pfam" id="PF22191">
    <property type="entry name" value="IBR_1"/>
    <property type="match status" value="1"/>
</dbReference>
<dbReference type="InterPro" id="IPR001841">
    <property type="entry name" value="Znf_RING"/>
</dbReference>
<dbReference type="GO" id="GO:0061630">
    <property type="term" value="F:ubiquitin protein ligase activity"/>
    <property type="evidence" value="ECO:0007669"/>
    <property type="project" value="UniProtKB-EC"/>
</dbReference>
<dbReference type="EC" id="2.3.2.31" evidence="2"/>
<evidence type="ECO:0000259" key="11">
    <source>
        <dbReference type="PROSITE" id="PS50089"/>
    </source>
</evidence>
<evidence type="ECO:0000256" key="9">
    <source>
        <dbReference type="PROSITE-ProRule" id="PRU00175"/>
    </source>
</evidence>
<dbReference type="SUPFAM" id="SSF57850">
    <property type="entry name" value="RING/U-box"/>
    <property type="match status" value="3"/>
</dbReference>
<dbReference type="AlphaFoldDB" id="A0A8S2MPD8"/>
<keyword evidence="5" id="KW-0677">Repeat</keyword>
<dbReference type="SMART" id="SM00647">
    <property type="entry name" value="IBR"/>
    <property type="match status" value="2"/>
</dbReference>
<gene>
    <name evidence="13" type="ORF">GIL414_LOCUS9766</name>
</gene>
<evidence type="ECO:0000313" key="14">
    <source>
        <dbReference type="Proteomes" id="UP000681720"/>
    </source>
</evidence>
<evidence type="ECO:0000256" key="5">
    <source>
        <dbReference type="ARBA" id="ARBA00022737"/>
    </source>
</evidence>
<keyword evidence="7" id="KW-0833">Ubl conjugation pathway</keyword>
<feature type="compositionally biased region" description="Basic and acidic residues" evidence="10">
    <location>
        <begin position="74"/>
        <end position="85"/>
    </location>
</feature>
<dbReference type="GO" id="GO:0008270">
    <property type="term" value="F:zinc ion binding"/>
    <property type="evidence" value="ECO:0007669"/>
    <property type="project" value="UniProtKB-KW"/>
</dbReference>
<dbReference type="InterPro" id="IPR044066">
    <property type="entry name" value="TRIAD_supradom"/>
</dbReference>
<dbReference type="InterPro" id="IPR031127">
    <property type="entry name" value="E3_UB_ligase_RBR"/>
</dbReference>
<evidence type="ECO:0000256" key="3">
    <source>
        <dbReference type="ARBA" id="ARBA00022679"/>
    </source>
</evidence>
<evidence type="ECO:0000256" key="4">
    <source>
        <dbReference type="ARBA" id="ARBA00022723"/>
    </source>
</evidence>
<evidence type="ECO:0000256" key="2">
    <source>
        <dbReference type="ARBA" id="ARBA00012251"/>
    </source>
</evidence>
<evidence type="ECO:0000256" key="7">
    <source>
        <dbReference type="ARBA" id="ARBA00022786"/>
    </source>
</evidence>
<keyword evidence="6 9" id="KW-0863">Zinc-finger</keyword>
<feature type="domain" description="RING-type" evidence="12">
    <location>
        <begin position="122"/>
        <end position="343"/>
    </location>
</feature>
<sequence>MCAKAVEHSMVRRFSGYMNLVLKLLPMLIAAKNILNNSVSFAAQSSNQDTALNAPVERKSRFEENNLSGLPPYDKTRKSSLDRRPMQPNHVGRSNQSDGEESTTKIHLNDIYLSPPTLILRKIRACQVCYEEKLISMYREPLHQRCTHRECNICNDCVYNYVRQTLGTMLEEQVNCPELNCRAVLNFDSIKQILGNTRGKKLFERYDRFFTERALERMPDFVWCAHGCGSGQLAASGVQNNIISCIKCKMKTCFVHKTKWHEGLTCAQYDNQTAKTIRDSEKWLVQNTKKCPSCKSPIEKAAGCDHMTCRKCNYEFCWACLADFDRIRNHGNQYHHSRCKHYASPGE</sequence>
<dbReference type="InterPro" id="IPR013083">
    <property type="entry name" value="Znf_RING/FYVE/PHD"/>
</dbReference>
<dbReference type="GO" id="GO:0016567">
    <property type="term" value="P:protein ubiquitination"/>
    <property type="evidence" value="ECO:0007669"/>
    <property type="project" value="InterPro"/>
</dbReference>
<dbReference type="Pfam" id="PF01485">
    <property type="entry name" value="IBR"/>
    <property type="match status" value="1"/>
</dbReference>
<evidence type="ECO:0000256" key="1">
    <source>
        <dbReference type="ARBA" id="ARBA00001798"/>
    </source>
</evidence>
<comment type="catalytic activity">
    <reaction evidence="1">
        <text>[E2 ubiquitin-conjugating enzyme]-S-ubiquitinyl-L-cysteine + [acceptor protein]-L-lysine = [E2 ubiquitin-conjugating enzyme]-L-cysteine + [acceptor protein]-N(6)-ubiquitinyl-L-lysine.</text>
        <dbReference type="EC" id="2.3.2.31"/>
    </reaction>
</comment>
<dbReference type="PROSITE" id="PS51873">
    <property type="entry name" value="TRIAD"/>
    <property type="match status" value="1"/>
</dbReference>
<name>A0A8S2MPD8_9BILA</name>
<evidence type="ECO:0000313" key="13">
    <source>
        <dbReference type="EMBL" id="CAF3963603.1"/>
    </source>
</evidence>
<evidence type="ECO:0000256" key="10">
    <source>
        <dbReference type="SAM" id="MobiDB-lite"/>
    </source>
</evidence>
<dbReference type="Gene3D" id="1.20.120.1750">
    <property type="match status" value="1"/>
</dbReference>
<dbReference type="InterPro" id="IPR002867">
    <property type="entry name" value="IBR_dom"/>
</dbReference>
<dbReference type="Proteomes" id="UP000681720">
    <property type="component" value="Unassembled WGS sequence"/>
</dbReference>
<protein>
    <recommendedName>
        <fullName evidence="2">RBR-type E3 ubiquitin transferase</fullName>
        <ecNumber evidence="2">2.3.2.31</ecNumber>
    </recommendedName>
</protein>
<evidence type="ECO:0000256" key="6">
    <source>
        <dbReference type="ARBA" id="ARBA00022771"/>
    </source>
</evidence>
<evidence type="ECO:0000259" key="12">
    <source>
        <dbReference type="PROSITE" id="PS51873"/>
    </source>
</evidence>
<dbReference type="EMBL" id="CAJOBJ010003385">
    <property type="protein sequence ID" value="CAF3963603.1"/>
    <property type="molecule type" value="Genomic_DNA"/>
</dbReference>
<feature type="region of interest" description="Disordered" evidence="10">
    <location>
        <begin position="63"/>
        <end position="103"/>
    </location>
</feature>
<dbReference type="Gene3D" id="3.30.40.10">
    <property type="entry name" value="Zinc/RING finger domain, C3HC4 (zinc finger)"/>
    <property type="match status" value="1"/>
</dbReference>
<accession>A0A8S2MPD8</accession>
<evidence type="ECO:0000256" key="8">
    <source>
        <dbReference type="ARBA" id="ARBA00022833"/>
    </source>
</evidence>
<dbReference type="PANTHER" id="PTHR11685">
    <property type="entry name" value="RBR FAMILY RING FINGER AND IBR DOMAIN-CONTAINING"/>
    <property type="match status" value="1"/>
</dbReference>
<comment type="caution">
    <text evidence="13">The sequence shown here is derived from an EMBL/GenBank/DDBJ whole genome shotgun (WGS) entry which is preliminary data.</text>
</comment>
<organism evidence="13 14">
    <name type="scientific">Rotaria magnacalcarata</name>
    <dbReference type="NCBI Taxonomy" id="392030"/>
    <lineage>
        <taxon>Eukaryota</taxon>
        <taxon>Metazoa</taxon>
        <taxon>Spiralia</taxon>
        <taxon>Gnathifera</taxon>
        <taxon>Rotifera</taxon>
        <taxon>Eurotatoria</taxon>
        <taxon>Bdelloidea</taxon>
        <taxon>Philodinida</taxon>
        <taxon>Philodinidae</taxon>
        <taxon>Rotaria</taxon>
    </lineage>
</organism>
<keyword evidence="8" id="KW-0862">Zinc</keyword>
<dbReference type="PROSITE" id="PS50089">
    <property type="entry name" value="ZF_RING_2"/>
    <property type="match status" value="1"/>
</dbReference>
<reference evidence="13" key="1">
    <citation type="submission" date="2021-02" db="EMBL/GenBank/DDBJ databases">
        <authorList>
            <person name="Nowell W R."/>
        </authorList>
    </citation>
    <scope>NUCLEOTIDE SEQUENCE</scope>
</reference>
<proteinExistence type="predicted"/>